<reference evidence="3" key="1">
    <citation type="submission" date="2011-02" db="EMBL/GenBank/DDBJ databases">
        <authorList>
            <person name="Aslett M."/>
        </authorList>
    </citation>
    <scope>NUCLEOTIDE SEQUENCE</scope>
    <source>
        <strain evidence="3">Liverpool</strain>
    </source>
</reference>
<keyword evidence="2" id="KW-1133">Transmembrane helix</keyword>
<feature type="region of interest" description="Disordered" evidence="1">
    <location>
        <begin position="229"/>
        <end position="255"/>
    </location>
</feature>
<organism evidence="3 5">
    <name type="scientific">Neospora caninum (strain Liverpool)</name>
    <dbReference type="NCBI Taxonomy" id="572307"/>
    <lineage>
        <taxon>Eukaryota</taxon>
        <taxon>Sar</taxon>
        <taxon>Alveolata</taxon>
        <taxon>Apicomplexa</taxon>
        <taxon>Conoidasida</taxon>
        <taxon>Coccidia</taxon>
        <taxon>Eucoccidiorida</taxon>
        <taxon>Eimeriorina</taxon>
        <taxon>Sarcocystidae</taxon>
        <taxon>Neospora</taxon>
    </lineage>
</organism>
<evidence type="ECO:0000313" key="5">
    <source>
        <dbReference type="Proteomes" id="UP000007494"/>
    </source>
</evidence>
<feature type="region of interest" description="Disordered" evidence="1">
    <location>
        <begin position="1"/>
        <end position="26"/>
    </location>
</feature>
<feature type="region of interest" description="Disordered" evidence="1">
    <location>
        <begin position="1018"/>
        <end position="1059"/>
    </location>
</feature>
<dbReference type="GeneID" id="13441204"/>
<feature type="compositionally biased region" description="Basic and acidic residues" evidence="1">
    <location>
        <begin position="112"/>
        <end position="137"/>
    </location>
</feature>
<gene>
    <name evidence="4" type="ORF">BN1204_061990</name>
    <name evidence="3" type="ORF">NCLIV_061990</name>
</gene>
<evidence type="ECO:0008006" key="6">
    <source>
        <dbReference type="Google" id="ProtNLM"/>
    </source>
</evidence>
<dbReference type="Proteomes" id="UP000007494">
    <property type="component" value="Chromosome XII"/>
</dbReference>
<evidence type="ECO:0000313" key="4">
    <source>
        <dbReference type="EMBL" id="CEL70517.1"/>
    </source>
</evidence>
<evidence type="ECO:0000256" key="1">
    <source>
        <dbReference type="SAM" id="MobiDB-lite"/>
    </source>
</evidence>
<feature type="compositionally biased region" description="Low complexity" evidence="1">
    <location>
        <begin position="771"/>
        <end position="787"/>
    </location>
</feature>
<dbReference type="EMBL" id="LN714487">
    <property type="protein sequence ID" value="CEL70517.1"/>
    <property type="molecule type" value="Genomic_DNA"/>
</dbReference>
<dbReference type="eggNOG" id="ENOG502QYHQ">
    <property type="taxonomic scope" value="Eukaryota"/>
</dbReference>
<dbReference type="RefSeq" id="XP_003885799.1">
    <property type="nucleotide sequence ID" value="XM_003885750.1"/>
</dbReference>
<evidence type="ECO:0000256" key="2">
    <source>
        <dbReference type="SAM" id="Phobius"/>
    </source>
</evidence>
<dbReference type="VEuPathDB" id="ToxoDB:NCLIV_061990"/>
<protein>
    <recommendedName>
        <fullName evidence="6">Transmembrane protein</fullName>
    </recommendedName>
</protein>
<sequence>MLRASGSEGSRVRAQLCRSRPRPSRTRRALSAASLLVLLGSGGVSLAAPALKPVETELPAPSPLAFLSATSPATLLASLAAPSPWGPDAPGLDGLETQSAQAAAVSPSEESNGWREGEVSSRPAAERRREVDQRTVEATEESANSVSTLSVPSPVGAANVGDAQASLLSFWRRRKAEETPLPSTASPITEAPAALQSALPFATWFGLGGKEGVHAERVDIQARLLFNEGTEAPRSEQALSSSTGESEAAPVRPDPHASSWFPSLFSGKTQTFAAMNALDGLTAFWFPSLRRGLGLDVQDADGVKDRSTDSSQETKEGETAADGTRVADNHWSHITGTANDPLPAARAAAWWFAQREEEVRGLAKAAAHQGSENLQHAADSATATAQAFWHQSGGAQASQEALAALEASAQWFRQQKNKLEELDAAGAAAWWEAVKKSQSDRLAAEETTGRAQAGAAAFLAHANASWMHPRQGEKLTAVGVDVPQAAGLAPAFLVPEGLAFWGTQTEENAAGALPSRGTKVGASQAAGPVTAQVPPAAAVAAAAAAAGWLNWSRTADAQKAAPPQEALSWFWSKQLKDVEDAVEMSSTWLGHSALGNMSRGVALSAAVGNGLLNVPLWGEGRKEVAETKEPETVASTSGVASVLSWWRGGEANDGENTPSLVQDEAPRAASRSDEPAQKSVEKSLMSWVRSWFSGGKEDPEAVSAAGLGEEDVKGGRSATSFARWFGQKQFPSPDTTAEGKKEASSASVPASRWFESSGAAGEKGEAKGHGAKAASAEKLSSSPPSSADGDVAFEQPVGLDKPSEPAGTAFGWPFQSSSAEPNYPSRGGQSQHIEDGVSRSAGSSWVPDTGFLRRAIEGASRPEGAQASLAARASQFLAQNADQASGWIFGGASESESHAEKPAAPVPGLKQGSSWWEWESSETVTTTKPPKYTRDVRLDCNPVPPFRACVQKCQSDSRRHTKDNADRSEPQALGSYEYGSLRSCYLTCKQKWIDTDLPGCLRADGVKVEGVPPIEAFRSTTTSTTTTPSTTTTTPHPKTSTQKREQPKPTEEAAKSFWDGLTGKTEGVADKAQQEEQKGLFSLFQRATPTSTTTTPAPPAQGFSLTKLLGFHPTASAPASAETPSSDSFPFSLRGPSSLWSAKNDAAAGLEPALGNGLFGSLFSRSDAALPSKAPLAAQTSMTDAGLQEADLSNASVSEKRKNESAGWWTWPASSAETGKEGAKASAVAAGVRGPDRAAEGAAYEAPESTNRLVEEADDAIENVLSSWWPVFLLVVGVGLLVLCFLGRRLGQWEGMAGSGDIERGEYAAAPVFRESATEQHDGRRSVNGPSTDENRQPLIDRSG</sequence>
<feature type="compositionally biased region" description="Basic and acidic residues" evidence="1">
    <location>
        <begin position="955"/>
        <end position="969"/>
    </location>
</feature>
<feature type="region of interest" description="Disordered" evidence="1">
    <location>
        <begin position="87"/>
        <end position="157"/>
    </location>
</feature>
<reference evidence="3" key="2">
    <citation type="submission" date="2011-03" db="EMBL/GenBank/DDBJ databases">
        <title>Comparative genomics and transcriptomics of Neospora caninum and Toxoplasma gondii.</title>
        <authorList>
            <person name="Reid A.J."/>
            <person name="Sohal A."/>
            <person name="Harris D."/>
            <person name="Quail M."/>
            <person name="Sanders M."/>
            <person name="Berriman M."/>
            <person name="Wastling J.M."/>
            <person name="Pain A."/>
        </authorList>
    </citation>
    <scope>NUCLEOTIDE SEQUENCE</scope>
    <source>
        <strain evidence="3">Liverpool</strain>
    </source>
</reference>
<feature type="region of interest" description="Disordered" evidence="1">
    <location>
        <begin position="300"/>
        <end position="323"/>
    </location>
</feature>
<evidence type="ECO:0000313" key="3">
    <source>
        <dbReference type="EMBL" id="CBZ55773.1"/>
    </source>
</evidence>
<dbReference type="OMA" id="WEWESSE"/>
<feature type="region of interest" description="Disordered" evidence="1">
    <location>
        <begin position="723"/>
        <end position="846"/>
    </location>
</feature>
<dbReference type="OrthoDB" id="332306at2759"/>
<feature type="region of interest" description="Disordered" evidence="1">
    <location>
        <begin position="648"/>
        <end position="680"/>
    </location>
</feature>
<feature type="compositionally biased region" description="Basic and acidic residues" evidence="1">
    <location>
        <begin position="664"/>
        <end position="680"/>
    </location>
</feature>
<feature type="region of interest" description="Disordered" evidence="1">
    <location>
        <begin position="952"/>
        <end position="971"/>
    </location>
</feature>
<feature type="transmembrane region" description="Helical" evidence="2">
    <location>
        <begin position="1268"/>
        <end position="1286"/>
    </location>
</feature>
<keyword evidence="2" id="KW-0812">Transmembrane</keyword>
<keyword evidence="5" id="KW-1185">Reference proteome</keyword>
<reference evidence="4" key="4">
    <citation type="journal article" date="2015" name="PLoS ONE">
        <title>Comprehensive Evaluation of Toxoplasma gondii VEG and Neospora caninum LIV Genomes with Tachyzoite Stage Transcriptome and Proteome Defines Novel Transcript Features.</title>
        <authorList>
            <person name="Ramaprasad A."/>
            <person name="Mourier T."/>
            <person name="Naeem R."/>
            <person name="Malas T.B."/>
            <person name="Moussa E."/>
            <person name="Panigrahi A."/>
            <person name="Vermont S.J."/>
            <person name="Otto T.D."/>
            <person name="Wastling J."/>
            <person name="Pain A."/>
        </authorList>
    </citation>
    <scope>NUCLEOTIDE SEQUENCE</scope>
    <source>
        <strain evidence="4">Liverpool</strain>
    </source>
</reference>
<proteinExistence type="predicted"/>
<feature type="compositionally biased region" description="Polar residues" evidence="1">
    <location>
        <begin position="141"/>
        <end position="151"/>
    </location>
</feature>
<accession>F0VPX6</accession>
<reference evidence="5" key="3">
    <citation type="journal article" date="2012" name="PLoS Pathog.">
        <title>Comparative genomics of the apicomplexan parasites Toxoplasma gondii and Neospora caninum: Coccidia differing in host range and transmission strategy.</title>
        <authorList>
            <person name="Reid A.J."/>
            <person name="Vermont S.J."/>
            <person name="Cotton J.A."/>
            <person name="Harris D."/>
            <person name="Hill-Cawthorne G.A."/>
            <person name="Konen-Waisman S."/>
            <person name="Latham S.M."/>
            <person name="Mourier T."/>
            <person name="Norton R."/>
            <person name="Quail M.A."/>
            <person name="Sanders M."/>
            <person name="Shanmugam D."/>
            <person name="Sohal A."/>
            <person name="Wasmuth J.D."/>
            <person name="Brunk B."/>
            <person name="Grigg M.E."/>
            <person name="Howard J.C."/>
            <person name="Parkinson J."/>
            <person name="Roos D.S."/>
            <person name="Trees A.J."/>
            <person name="Berriman M."/>
            <person name="Pain A."/>
            <person name="Wastling J.M."/>
        </authorList>
    </citation>
    <scope>NUCLEOTIDE SEQUENCE [LARGE SCALE GENOMIC DNA]</scope>
    <source>
        <strain evidence="5">Liverpool</strain>
    </source>
</reference>
<keyword evidence="2" id="KW-0472">Membrane</keyword>
<feature type="compositionally biased region" description="Basic and acidic residues" evidence="1">
    <location>
        <begin position="1042"/>
        <end position="1054"/>
    </location>
</feature>
<feature type="compositionally biased region" description="Basic and acidic residues" evidence="1">
    <location>
        <begin position="1316"/>
        <end position="1325"/>
    </location>
</feature>
<dbReference type="InParanoid" id="F0VPX6"/>
<feature type="region of interest" description="Disordered" evidence="1">
    <location>
        <begin position="1311"/>
        <end position="1344"/>
    </location>
</feature>
<feature type="compositionally biased region" description="Low complexity" evidence="1">
    <location>
        <begin position="1019"/>
        <end position="1040"/>
    </location>
</feature>
<name>F0VPX6_NEOCL</name>
<feature type="compositionally biased region" description="Basic and acidic residues" evidence="1">
    <location>
        <begin position="301"/>
        <end position="318"/>
    </location>
</feature>
<dbReference type="EMBL" id="FR823393">
    <property type="protein sequence ID" value="CBZ55773.1"/>
    <property type="molecule type" value="Genomic_DNA"/>
</dbReference>